<evidence type="ECO:0000313" key="2">
    <source>
        <dbReference type="Proteomes" id="UP000307541"/>
    </source>
</evidence>
<dbReference type="OrthoDB" id="6988097at2"/>
<dbReference type="RefSeq" id="WP_136665173.1">
    <property type="nucleotide sequence ID" value="NZ_RFLV01000002.1"/>
</dbReference>
<dbReference type="AlphaFoldDB" id="A0A4T1ZW77"/>
<comment type="caution">
    <text evidence="1">The sequence shown here is derived from an EMBL/GenBank/DDBJ whole genome shotgun (WGS) entry which is preliminary data.</text>
</comment>
<name>A0A4T1ZW77_9PSED</name>
<sequence length="145" mass="16892">MSPWFVVLLLAVMLSPLAWLAPSRRQRGQMDVRLQARRMGVAMQLSRQEWPHWLPCQPPETCPQYHRGRRRGQVDSWCYWQLEPGQWVNKWREPCTDQAFLAQLQALPADVFKVEATDQMLSVCWGERGADEALQQVVDFLQAKA</sequence>
<organism evidence="1 2">
    <name type="scientific">Pseudomonas leptonychotis</name>
    <dbReference type="NCBI Taxonomy" id="2448482"/>
    <lineage>
        <taxon>Bacteria</taxon>
        <taxon>Pseudomonadati</taxon>
        <taxon>Pseudomonadota</taxon>
        <taxon>Gammaproteobacteria</taxon>
        <taxon>Pseudomonadales</taxon>
        <taxon>Pseudomonadaceae</taxon>
        <taxon>Pseudomonas</taxon>
    </lineage>
</organism>
<gene>
    <name evidence="1" type="ORF">D8779_14110</name>
</gene>
<keyword evidence="2" id="KW-1185">Reference proteome</keyword>
<dbReference type="Proteomes" id="UP000307541">
    <property type="component" value="Unassembled WGS sequence"/>
</dbReference>
<reference evidence="1 2" key="1">
    <citation type="submission" date="2018-10" db="EMBL/GenBank/DDBJ databases">
        <title>Pseudomonas leptonychotis sp. nov., isolated from Weddell seals in Antarctica.</title>
        <authorList>
            <person name="Novakova D."/>
            <person name="Svec P."/>
            <person name="Kralova S."/>
            <person name="Kristofova L."/>
            <person name="Zeman M."/>
            <person name="Pantucek R."/>
            <person name="Maslanova I."/>
            <person name="Sedlacek I."/>
        </authorList>
    </citation>
    <scope>NUCLEOTIDE SEQUENCE [LARGE SCALE GENOMIC DNA]</scope>
    <source>
        <strain evidence="1 2">CCM 8849</strain>
    </source>
</reference>
<accession>A0A4T1ZW77</accession>
<proteinExistence type="predicted"/>
<evidence type="ECO:0000313" key="1">
    <source>
        <dbReference type="EMBL" id="TIH08700.1"/>
    </source>
</evidence>
<dbReference type="EMBL" id="RFLV01000002">
    <property type="protein sequence ID" value="TIH08700.1"/>
    <property type="molecule type" value="Genomic_DNA"/>
</dbReference>
<protein>
    <submittedName>
        <fullName evidence="1">Uncharacterized protein</fullName>
    </submittedName>
</protein>